<dbReference type="InterPro" id="IPR009057">
    <property type="entry name" value="Homeodomain-like_sf"/>
</dbReference>
<evidence type="ECO:0000256" key="2">
    <source>
        <dbReference type="PROSITE-ProRule" id="PRU00335"/>
    </source>
</evidence>
<dbReference type="AlphaFoldDB" id="A0A1I3Y0B3"/>
<proteinExistence type="predicted"/>
<feature type="domain" description="HTH tetR-type" evidence="3">
    <location>
        <begin position="19"/>
        <end position="79"/>
    </location>
</feature>
<protein>
    <submittedName>
        <fullName evidence="4">Transcriptional regulator, TetR family</fullName>
    </submittedName>
</protein>
<dbReference type="Pfam" id="PF00440">
    <property type="entry name" value="TetR_N"/>
    <property type="match status" value="1"/>
</dbReference>
<dbReference type="EMBL" id="FOSH01000007">
    <property type="protein sequence ID" value="SFK25264.1"/>
    <property type="molecule type" value="Genomic_DNA"/>
</dbReference>
<dbReference type="PROSITE" id="PS50977">
    <property type="entry name" value="HTH_TETR_2"/>
    <property type="match status" value="1"/>
</dbReference>
<evidence type="ECO:0000313" key="4">
    <source>
        <dbReference type="EMBL" id="SFK25264.1"/>
    </source>
</evidence>
<evidence type="ECO:0000256" key="1">
    <source>
        <dbReference type="ARBA" id="ARBA00023125"/>
    </source>
</evidence>
<evidence type="ECO:0000259" key="3">
    <source>
        <dbReference type="PROSITE" id="PS50977"/>
    </source>
</evidence>
<dbReference type="GO" id="GO:0003700">
    <property type="term" value="F:DNA-binding transcription factor activity"/>
    <property type="evidence" value="ECO:0007669"/>
    <property type="project" value="TreeGrafter"/>
</dbReference>
<dbReference type="InterPro" id="IPR001647">
    <property type="entry name" value="HTH_TetR"/>
</dbReference>
<sequence length="210" mass="23647">MNERSFILWVKLMCASSCKDKHQAILAATLKLLAAKGFHGFSIKQLAAEAGVAAGTIYLYFKDKDELIMHLHSDIIKTVAAAMFENHDTSLPIKAQHRQMSINLWNFCLDNQCITLCKPQFDHLPQNVLRDLHADTWSQLKPIKDLYEKGRQQGILKPLPNDVLISFSFEPLVNLAGQLLLETIDISADELNLMLEASWDAISISTIETQ</sequence>
<keyword evidence="5" id="KW-1185">Reference proteome</keyword>
<dbReference type="InterPro" id="IPR054422">
    <property type="entry name" value="TetR-like_HI_0893_C"/>
</dbReference>
<organism evidence="4 5">
    <name type="scientific">Methylophaga sulfidovorans</name>
    <dbReference type="NCBI Taxonomy" id="45496"/>
    <lineage>
        <taxon>Bacteria</taxon>
        <taxon>Pseudomonadati</taxon>
        <taxon>Pseudomonadota</taxon>
        <taxon>Gammaproteobacteria</taxon>
        <taxon>Thiotrichales</taxon>
        <taxon>Piscirickettsiaceae</taxon>
        <taxon>Methylophaga</taxon>
    </lineage>
</organism>
<accession>A0A1I3Y0B3</accession>
<dbReference type="Pfam" id="PF22604">
    <property type="entry name" value="TetR_HI_0893_C"/>
    <property type="match status" value="1"/>
</dbReference>
<dbReference type="GO" id="GO:0000976">
    <property type="term" value="F:transcription cis-regulatory region binding"/>
    <property type="evidence" value="ECO:0007669"/>
    <property type="project" value="TreeGrafter"/>
</dbReference>
<dbReference type="Gene3D" id="1.10.357.10">
    <property type="entry name" value="Tetracycline Repressor, domain 2"/>
    <property type="match status" value="1"/>
</dbReference>
<dbReference type="InterPro" id="IPR050109">
    <property type="entry name" value="HTH-type_TetR-like_transc_reg"/>
</dbReference>
<dbReference type="InterPro" id="IPR023772">
    <property type="entry name" value="DNA-bd_HTH_TetR-type_CS"/>
</dbReference>
<evidence type="ECO:0000313" key="5">
    <source>
        <dbReference type="Proteomes" id="UP000198924"/>
    </source>
</evidence>
<gene>
    <name evidence="4" type="ORF">SAMN04488079_10767</name>
</gene>
<dbReference type="PANTHER" id="PTHR30055">
    <property type="entry name" value="HTH-TYPE TRANSCRIPTIONAL REGULATOR RUTR"/>
    <property type="match status" value="1"/>
</dbReference>
<dbReference type="SUPFAM" id="SSF46689">
    <property type="entry name" value="Homeodomain-like"/>
    <property type="match status" value="1"/>
</dbReference>
<dbReference type="Proteomes" id="UP000198924">
    <property type="component" value="Unassembled WGS sequence"/>
</dbReference>
<keyword evidence="1 2" id="KW-0238">DNA-binding</keyword>
<feature type="DNA-binding region" description="H-T-H motif" evidence="2">
    <location>
        <begin position="42"/>
        <end position="61"/>
    </location>
</feature>
<dbReference type="PANTHER" id="PTHR30055:SF207">
    <property type="entry name" value="HTH-TYPE TRANSCRIPTIONAL REPRESSOR FATR"/>
    <property type="match status" value="1"/>
</dbReference>
<dbReference type="STRING" id="45496.SAMN04488079_10767"/>
<dbReference type="PRINTS" id="PR00455">
    <property type="entry name" value="HTHTETR"/>
</dbReference>
<name>A0A1I3Y0B3_9GAMM</name>
<dbReference type="PROSITE" id="PS01081">
    <property type="entry name" value="HTH_TETR_1"/>
    <property type="match status" value="1"/>
</dbReference>
<reference evidence="5" key="1">
    <citation type="submission" date="2016-10" db="EMBL/GenBank/DDBJ databases">
        <authorList>
            <person name="Varghese N."/>
            <person name="Submissions S."/>
        </authorList>
    </citation>
    <scope>NUCLEOTIDE SEQUENCE [LARGE SCALE GENOMIC DNA]</scope>
    <source>
        <strain evidence="5">DSM 11578</strain>
    </source>
</reference>